<dbReference type="GO" id="GO:0016020">
    <property type="term" value="C:membrane"/>
    <property type="evidence" value="ECO:0007669"/>
    <property type="project" value="InterPro"/>
</dbReference>
<feature type="non-terminal residue" evidence="2">
    <location>
        <position position="1"/>
    </location>
</feature>
<feature type="non-terminal residue" evidence="2">
    <location>
        <position position="158"/>
    </location>
</feature>
<evidence type="ECO:0000256" key="1">
    <source>
        <dbReference type="SAM" id="Phobius"/>
    </source>
</evidence>
<comment type="caution">
    <text evidence="2">The sequence shown here is derived from an EMBL/GenBank/DDBJ whole genome shotgun (WGS) entry which is preliminary data.</text>
</comment>
<dbReference type="Pfam" id="PF00115">
    <property type="entry name" value="COX1"/>
    <property type="match status" value="1"/>
</dbReference>
<dbReference type="GO" id="GO:0009060">
    <property type="term" value="P:aerobic respiration"/>
    <property type="evidence" value="ECO:0007669"/>
    <property type="project" value="InterPro"/>
</dbReference>
<dbReference type="InterPro" id="IPR000883">
    <property type="entry name" value="Cyt_C_Oxase_1"/>
</dbReference>
<keyword evidence="1" id="KW-1133">Transmembrane helix</keyword>
<dbReference type="SUPFAM" id="SSF81442">
    <property type="entry name" value="Cytochrome c oxidase subunit I-like"/>
    <property type="match status" value="1"/>
</dbReference>
<name>T0Y2X1_9ZZZZ</name>
<gene>
    <name evidence="2" type="ORF">B2A_14477</name>
</gene>
<keyword evidence="1" id="KW-0472">Membrane</keyword>
<feature type="transmembrane region" description="Helical" evidence="1">
    <location>
        <begin position="71"/>
        <end position="90"/>
    </location>
</feature>
<dbReference type="AlphaFoldDB" id="T0Y2X1"/>
<dbReference type="PANTHER" id="PTHR10422:SF38">
    <property type="entry name" value="CYTOCHROME B SUBUNIT OF NITRIC OXIDE REDUCTASE"/>
    <property type="match status" value="1"/>
</dbReference>
<dbReference type="EMBL" id="AUZZ01010515">
    <property type="protein sequence ID" value="EQD29431.1"/>
    <property type="molecule type" value="Genomic_DNA"/>
</dbReference>
<sequence length="158" mass="18178">SAFWNFVGAGVFGGGTLNAPLVNYYEHGTFLTLNHAHTAMFGAFGLLAIGLVYMALRYLNGDRAWSDRLGVWAFWLYNIGMVLWIVLNFYPIGWPQLEAVYTHGYAYARSLKFYDTTLFWQWMRMPGDIVFAAGAVLMAWDFMRKLWMQRQFARAGMT</sequence>
<keyword evidence="1" id="KW-0812">Transmembrane</keyword>
<reference evidence="2" key="1">
    <citation type="submission" date="2013-08" db="EMBL/GenBank/DDBJ databases">
        <authorList>
            <person name="Mendez C."/>
            <person name="Richter M."/>
            <person name="Ferrer M."/>
            <person name="Sanchez J."/>
        </authorList>
    </citation>
    <scope>NUCLEOTIDE SEQUENCE</scope>
</reference>
<protein>
    <submittedName>
        <fullName evidence="2">Nitric oxide reductase</fullName>
    </submittedName>
</protein>
<feature type="transmembrane region" description="Helical" evidence="1">
    <location>
        <begin position="39"/>
        <end position="59"/>
    </location>
</feature>
<feature type="transmembrane region" description="Helical" evidence="1">
    <location>
        <begin position="119"/>
        <end position="140"/>
    </location>
</feature>
<accession>T0Y2X1</accession>
<dbReference type="InterPro" id="IPR036927">
    <property type="entry name" value="Cyt_c_oxase-like_su1_sf"/>
</dbReference>
<reference evidence="2" key="2">
    <citation type="journal article" date="2014" name="ISME J.">
        <title>Microbial stratification in low pH oxic and suboxic macroscopic growths along an acid mine drainage.</title>
        <authorList>
            <person name="Mendez-Garcia C."/>
            <person name="Mesa V."/>
            <person name="Sprenger R.R."/>
            <person name="Richter M."/>
            <person name="Diez M.S."/>
            <person name="Solano J."/>
            <person name="Bargiela R."/>
            <person name="Golyshina O.V."/>
            <person name="Manteca A."/>
            <person name="Ramos J.L."/>
            <person name="Gallego J.R."/>
            <person name="Llorente I."/>
            <person name="Martins Dos Santos V.A."/>
            <person name="Jensen O.N."/>
            <person name="Pelaez A.I."/>
            <person name="Sanchez J."/>
            <person name="Ferrer M."/>
        </authorList>
    </citation>
    <scope>NUCLEOTIDE SEQUENCE</scope>
</reference>
<dbReference type="Gene3D" id="1.20.210.10">
    <property type="entry name" value="Cytochrome c oxidase-like, subunit I domain"/>
    <property type="match status" value="1"/>
</dbReference>
<organism evidence="2">
    <name type="scientific">mine drainage metagenome</name>
    <dbReference type="NCBI Taxonomy" id="410659"/>
    <lineage>
        <taxon>unclassified sequences</taxon>
        <taxon>metagenomes</taxon>
        <taxon>ecological metagenomes</taxon>
    </lineage>
</organism>
<evidence type="ECO:0000313" key="2">
    <source>
        <dbReference type="EMBL" id="EQD29431.1"/>
    </source>
</evidence>
<dbReference type="GO" id="GO:0004129">
    <property type="term" value="F:cytochrome-c oxidase activity"/>
    <property type="evidence" value="ECO:0007669"/>
    <property type="project" value="InterPro"/>
</dbReference>
<dbReference type="PANTHER" id="PTHR10422">
    <property type="entry name" value="CYTOCHROME C OXIDASE SUBUNIT 1"/>
    <property type="match status" value="1"/>
</dbReference>
<proteinExistence type="predicted"/>
<dbReference type="GO" id="GO:0020037">
    <property type="term" value="F:heme binding"/>
    <property type="evidence" value="ECO:0007669"/>
    <property type="project" value="InterPro"/>
</dbReference>